<evidence type="ECO:0000313" key="5">
    <source>
        <dbReference type="Proteomes" id="UP000235965"/>
    </source>
</evidence>
<gene>
    <name evidence="4" type="ORF">B7P43_G15532</name>
</gene>
<evidence type="ECO:0000256" key="2">
    <source>
        <dbReference type="ARBA" id="ARBA00022741"/>
    </source>
</evidence>
<dbReference type="GO" id="GO:0005524">
    <property type="term" value="F:ATP binding"/>
    <property type="evidence" value="ECO:0007669"/>
    <property type="project" value="UniProtKB-KW"/>
</dbReference>
<dbReference type="PANTHER" id="PTHR11136:SF5">
    <property type="entry name" value="FOLYLPOLYGLUTAMATE SYNTHASE, MITOCHONDRIAL"/>
    <property type="match status" value="1"/>
</dbReference>
<dbReference type="InterPro" id="IPR036615">
    <property type="entry name" value="Mur_ligase_C_dom_sf"/>
</dbReference>
<dbReference type="AlphaFoldDB" id="A0A2J7RM47"/>
<keyword evidence="1" id="KW-0436">Ligase</keyword>
<accession>A0A2J7RM47</accession>
<sequence>MASGLKFCTWPGRNQIISEGLVHYFLDGAHTSESLWLSIDWFIQNSHAISKKNTPYRVLIFNCTGDRDPKALLLPLLDCDFQLVIFCPNTVTTSVDSSSDQANYKINMIQQLENCRRIQEVWYELQEENVKNKTRFFNVLHPIYIRNNVPKNLLDSCNSVKSKAEVKLFPCVSETLAYLKKKNEDESCEFHIYITGSLHLIGCVLSVLDPDLTLATSQLSEGIGVSATNGTNMVESYSS</sequence>
<dbReference type="GO" id="GO:0005829">
    <property type="term" value="C:cytosol"/>
    <property type="evidence" value="ECO:0007669"/>
    <property type="project" value="TreeGrafter"/>
</dbReference>
<name>A0A2J7RM47_9NEOP</name>
<protein>
    <recommendedName>
        <fullName evidence="6">Folylpolyglutamate synthase</fullName>
    </recommendedName>
</protein>
<dbReference type="EMBL" id="NEVH01002577">
    <property type="protein sequence ID" value="PNF41913.1"/>
    <property type="molecule type" value="Genomic_DNA"/>
</dbReference>
<dbReference type="Gene3D" id="3.90.190.20">
    <property type="entry name" value="Mur ligase, C-terminal domain"/>
    <property type="match status" value="1"/>
</dbReference>
<dbReference type="InterPro" id="IPR001645">
    <property type="entry name" value="Folylpolyglutamate_synth"/>
</dbReference>
<evidence type="ECO:0008006" key="6">
    <source>
        <dbReference type="Google" id="ProtNLM"/>
    </source>
</evidence>
<dbReference type="SUPFAM" id="SSF53244">
    <property type="entry name" value="MurD-like peptide ligases, peptide-binding domain"/>
    <property type="match status" value="1"/>
</dbReference>
<dbReference type="GO" id="GO:0004326">
    <property type="term" value="F:tetrahydrofolylpolyglutamate synthase activity"/>
    <property type="evidence" value="ECO:0007669"/>
    <property type="project" value="InterPro"/>
</dbReference>
<dbReference type="PANTHER" id="PTHR11136">
    <property type="entry name" value="FOLYLPOLYGLUTAMATE SYNTHASE-RELATED"/>
    <property type="match status" value="1"/>
</dbReference>
<dbReference type="Proteomes" id="UP000235965">
    <property type="component" value="Unassembled WGS sequence"/>
</dbReference>
<dbReference type="GO" id="GO:0005739">
    <property type="term" value="C:mitochondrion"/>
    <property type="evidence" value="ECO:0007669"/>
    <property type="project" value="TreeGrafter"/>
</dbReference>
<evidence type="ECO:0000256" key="3">
    <source>
        <dbReference type="ARBA" id="ARBA00022840"/>
    </source>
</evidence>
<evidence type="ECO:0000313" key="4">
    <source>
        <dbReference type="EMBL" id="PNF41913.1"/>
    </source>
</evidence>
<keyword evidence="2" id="KW-0547">Nucleotide-binding</keyword>
<proteinExistence type="predicted"/>
<keyword evidence="3" id="KW-0067">ATP-binding</keyword>
<evidence type="ECO:0000256" key="1">
    <source>
        <dbReference type="ARBA" id="ARBA00022598"/>
    </source>
</evidence>
<reference evidence="4 5" key="1">
    <citation type="submission" date="2017-12" db="EMBL/GenBank/DDBJ databases">
        <title>Hemimetabolous genomes reveal molecular basis of termite eusociality.</title>
        <authorList>
            <person name="Harrison M.C."/>
            <person name="Jongepier E."/>
            <person name="Robertson H.M."/>
            <person name="Arning N."/>
            <person name="Bitard-Feildel T."/>
            <person name="Chao H."/>
            <person name="Childers C.P."/>
            <person name="Dinh H."/>
            <person name="Doddapaneni H."/>
            <person name="Dugan S."/>
            <person name="Gowin J."/>
            <person name="Greiner C."/>
            <person name="Han Y."/>
            <person name="Hu H."/>
            <person name="Hughes D.S.T."/>
            <person name="Huylmans A.-K."/>
            <person name="Kemena C."/>
            <person name="Kremer L.P.M."/>
            <person name="Lee S.L."/>
            <person name="Lopez-Ezquerra A."/>
            <person name="Mallet L."/>
            <person name="Monroy-Kuhn J.M."/>
            <person name="Moser A."/>
            <person name="Murali S.C."/>
            <person name="Muzny D.M."/>
            <person name="Otani S."/>
            <person name="Piulachs M.-D."/>
            <person name="Poelchau M."/>
            <person name="Qu J."/>
            <person name="Schaub F."/>
            <person name="Wada-Katsumata A."/>
            <person name="Worley K.C."/>
            <person name="Xie Q."/>
            <person name="Ylla G."/>
            <person name="Poulsen M."/>
            <person name="Gibbs R.A."/>
            <person name="Schal C."/>
            <person name="Richards S."/>
            <person name="Belles X."/>
            <person name="Korb J."/>
            <person name="Bornberg-Bauer E."/>
        </authorList>
    </citation>
    <scope>NUCLEOTIDE SEQUENCE [LARGE SCALE GENOMIC DNA]</scope>
    <source>
        <tissue evidence="4">Whole body</tissue>
    </source>
</reference>
<keyword evidence="5" id="KW-1185">Reference proteome</keyword>
<dbReference type="OrthoDB" id="5212574at2759"/>
<comment type="caution">
    <text evidence="4">The sequence shown here is derived from an EMBL/GenBank/DDBJ whole genome shotgun (WGS) entry which is preliminary data.</text>
</comment>
<organism evidence="4 5">
    <name type="scientific">Cryptotermes secundus</name>
    <dbReference type="NCBI Taxonomy" id="105785"/>
    <lineage>
        <taxon>Eukaryota</taxon>
        <taxon>Metazoa</taxon>
        <taxon>Ecdysozoa</taxon>
        <taxon>Arthropoda</taxon>
        <taxon>Hexapoda</taxon>
        <taxon>Insecta</taxon>
        <taxon>Pterygota</taxon>
        <taxon>Neoptera</taxon>
        <taxon>Polyneoptera</taxon>
        <taxon>Dictyoptera</taxon>
        <taxon>Blattodea</taxon>
        <taxon>Blattoidea</taxon>
        <taxon>Termitoidae</taxon>
        <taxon>Kalotermitidae</taxon>
        <taxon>Cryptotermitinae</taxon>
        <taxon>Cryptotermes</taxon>
    </lineage>
</organism>